<evidence type="ECO:0008006" key="4">
    <source>
        <dbReference type="Google" id="ProtNLM"/>
    </source>
</evidence>
<name>A0ABQ6M2C0_9GAMM</name>
<dbReference type="EMBL" id="BSYJ01000006">
    <property type="protein sequence ID" value="GMG88506.1"/>
    <property type="molecule type" value="Genomic_DNA"/>
</dbReference>
<dbReference type="RefSeq" id="WP_285765114.1">
    <property type="nucleotide sequence ID" value="NZ_BSYJ01000006.1"/>
</dbReference>
<reference evidence="2 3" key="1">
    <citation type="submission" date="2023-04" db="EMBL/GenBank/DDBJ databases">
        <title>Marinobulbifer ophiurae gen. nov., sp. Nov., isolate from tissue of brittle star Ophioplocus japonicus.</title>
        <authorList>
            <person name="Kawano K."/>
            <person name="Sawayama S."/>
            <person name="Nakagawa S."/>
        </authorList>
    </citation>
    <scope>NUCLEOTIDE SEQUENCE [LARGE SCALE GENOMIC DNA]</scope>
    <source>
        <strain evidence="2 3">NKW57</strain>
    </source>
</reference>
<feature type="transmembrane region" description="Helical" evidence="1">
    <location>
        <begin position="29"/>
        <end position="48"/>
    </location>
</feature>
<dbReference type="Pfam" id="PF19617">
    <property type="entry name" value="DUF6122"/>
    <property type="match status" value="1"/>
</dbReference>
<organism evidence="2 3">
    <name type="scientific">Biformimicrobium ophioploci</name>
    <dbReference type="NCBI Taxonomy" id="3036711"/>
    <lineage>
        <taxon>Bacteria</taxon>
        <taxon>Pseudomonadati</taxon>
        <taxon>Pseudomonadota</taxon>
        <taxon>Gammaproteobacteria</taxon>
        <taxon>Cellvibrionales</taxon>
        <taxon>Microbulbiferaceae</taxon>
        <taxon>Biformimicrobium</taxon>
    </lineage>
</organism>
<evidence type="ECO:0000313" key="3">
    <source>
        <dbReference type="Proteomes" id="UP001224392"/>
    </source>
</evidence>
<keyword evidence="3" id="KW-1185">Reference proteome</keyword>
<protein>
    <recommendedName>
        <fullName evidence="4">Transmembrane protein</fullName>
    </recommendedName>
</protein>
<sequence length="102" mass="11725">MSSAVHMVLHFAVPLAIAWFFYRPQWLRAFLILIATMLVDLDHLLATPIFDPDRCSIGFHPLHRWPAIAVYCLMLLPAKTRILGIGLLVHMILDWGDCQKFI</sequence>
<comment type="caution">
    <text evidence="2">The sequence shown here is derived from an EMBL/GenBank/DDBJ whole genome shotgun (WGS) entry which is preliminary data.</text>
</comment>
<gene>
    <name evidence="2" type="ORF">MNKW57_28270</name>
</gene>
<keyword evidence="1" id="KW-1133">Transmembrane helix</keyword>
<dbReference type="Proteomes" id="UP001224392">
    <property type="component" value="Unassembled WGS sequence"/>
</dbReference>
<dbReference type="InterPro" id="IPR046125">
    <property type="entry name" value="DUF6122"/>
</dbReference>
<keyword evidence="1" id="KW-0472">Membrane</keyword>
<proteinExistence type="predicted"/>
<feature type="transmembrane region" description="Helical" evidence="1">
    <location>
        <begin position="68"/>
        <end position="93"/>
    </location>
</feature>
<evidence type="ECO:0000313" key="2">
    <source>
        <dbReference type="EMBL" id="GMG88506.1"/>
    </source>
</evidence>
<keyword evidence="1" id="KW-0812">Transmembrane</keyword>
<accession>A0ABQ6M2C0</accession>
<feature type="transmembrane region" description="Helical" evidence="1">
    <location>
        <begin position="6"/>
        <end position="22"/>
    </location>
</feature>
<evidence type="ECO:0000256" key="1">
    <source>
        <dbReference type="SAM" id="Phobius"/>
    </source>
</evidence>